<keyword evidence="3" id="KW-1185">Reference proteome</keyword>
<dbReference type="RefSeq" id="WP_020510337.1">
    <property type="nucleotide sequence ID" value="NZ_JBIAZU010000002.1"/>
</dbReference>
<keyword evidence="1" id="KW-0812">Transmembrane</keyword>
<feature type="transmembrane region" description="Helical" evidence="1">
    <location>
        <begin position="20"/>
        <end position="43"/>
    </location>
</feature>
<evidence type="ECO:0000256" key="1">
    <source>
        <dbReference type="SAM" id="Phobius"/>
    </source>
</evidence>
<name>A0ABW6WF77_9ACTN</name>
<protein>
    <submittedName>
        <fullName evidence="2">DUF4878 domain-containing protein</fullName>
    </submittedName>
</protein>
<keyword evidence="1" id="KW-1133">Transmembrane helix</keyword>
<accession>A0ABW6WF77</accession>
<reference evidence="2 3" key="1">
    <citation type="submission" date="2024-10" db="EMBL/GenBank/DDBJ databases">
        <title>The Natural Products Discovery Center: Release of the First 8490 Sequenced Strains for Exploring Actinobacteria Biosynthetic Diversity.</title>
        <authorList>
            <person name="Kalkreuter E."/>
            <person name="Kautsar S.A."/>
            <person name="Yang D."/>
            <person name="Bader C.D."/>
            <person name="Teijaro C.N."/>
            <person name="Fluegel L."/>
            <person name="Davis C.M."/>
            <person name="Simpson J.R."/>
            <person name="Lauterbach L."/>
            <person name="Steele A.D."/>
            <person name="Gui C."/>
            <person name="Meng S."/>
            <person name="Li G."/>
            <person name="Viehrig K."/>
            <person name="Ye F."/>
            <person name="Su P."/>
            <person name="Kiefer A.F."/>
            <person name="Nichols A."/>
            <person name="Cepeda A.J."/>
            <person name="Yan W."/>
            <person name="Fan B."/>
            <person name="Jiang Y."/>
            <person name="Adhikari A."/>
            <person name="Zheng C.-J."/>
            <person name="Schuster L."/>
            <person name="Cowan T.M."/>
            <person name="Smanski M.J."/>
            <person name="Chevrette M.G."/>
            <person name="De Carvalho L.P.S."/>
            <person name="Shen B."/>
        </authorList>
    </citation>
    <scope>NUCLEOTIDE SEQUENCE [LARGE SCALE GENOMIC DNA]</scope>
    <source>
        <strain evidence="2 3">NPDC000087</strain>
    </source>
</reference>
<comment type="caution">
    <text evidence="2">The sequence shown here is derived from an EMBL/GenBank/DDBJ whole genome shotgun (WGS) entry which is preliminary data.</text>
</comment>
<gene>
    <name evidence="2" type="ORF">ACFY35_14600</name>
</gene>
<evidence type="ECO:0000313" key="2">
    <source>
        <dbReference type="EMBL" id="MFF5290672.1"/>
    </source>
</evidence>
<dbReference type="EMBL" id="JBIAZU010000002">
    <property type="protein sequence ID" value="MFF5290672.1"/>
    <property type="molecule type" value="Genomic_DNA"/>
</dbReference>
<evidence type="ECO:0000313" key="3">
    <source>
        <dbReference type="Proteomes" id="UP001602245"/>
    </source>
</evidence>
<keyword evidence="1" id="KW-0472">Membrane</keyword>
<organism evidence="2 3">
    <name type="scientific">Paractinoplanes globisporus</name>
    <dbReference type="NCBI Taxonomy" id="113565"/>
    <lineage>
        <taxon>Bacteria</taxon>
        <taxon>Bacillati</taxon>
        <taxon>Actinomycetota</taxon>
        <taxon>Actinomycetes</taxon>
        <taxon>Micromonosporales</taxon>
        <taxon>Micromonosporaceae</taxon>
        <taxon>Paractinoplanes</taxon>
    </lineage>
</organism>
<sequence>MGYFPPSPPPPPKKNTTRTVLIIVGAVLALCCCGAVVGGFALFKTAKNAVGPVQDSADAFVSDLESGNTAAAYASLCPQARSAFTAAQFDQIVGTRPKITSHDIVSAFVRNINGKTTASADAQLRYADGSSETHTLVMVKDSGTWRVCGNPY</sequence>
<proteinExistence type="predicted"/>
<dbReference type="Proteomes" id="UP001602245">
    <property type="component" value="Unassembled WGS sequence"/>
</dbReference>